<accession>A0ACC3SAS9</accession>
<protein>
    <submittedName>
        <fullName evidence="1">Uncharacterized protein</fullName>
    </submittedName>
</protein>
<evidence type="ECO:0000313" key="2">
    <source>
        <dbReference type="Proteomes" id="UP001320706"/>
    </source>
</evidence>
<dbReference type="EMBL" id="JAMKPW020000022">
    <property type="protein sequence ID" value="KAK8206499.1"/>
    <property type="molecule type" value="Genomic_DNA"/>
</dbReference>
<keyword evidence="2" id="KW-1185">Reference proteome</keyword>
<name>A0ACC3SAS9_9PEZI</name>
<dbReference type="Proteomes" id="UP001320706">
    <property type="component" value="Unassembled WGS sequence"/>
</dbReference>
<sequence>MQPGHDSAESAEESQQPSHGVHWGSKPREHRGGHGLAAGADEQRRLRDQTPQQTIYETNPKSTARTRKGNLGSMTEPRPPKTRPAQAAEPTSGHVVDRSSQSHAQDDGPFRCAWKGCTAFYYTRGSLRAHARSSGHSDIDPMHRFYALSNGDFRCGWKGCKDSWVKA</sequence>
<comment type="caution">
    <text evidence="1">The sequence shown here is derived from an EMBL/GenBank/DDBJ whole genome shotgun (WGS) entry which is preliminary data.</text>
</comment>
<evidence type="ECO:0000313" key="1">
    <source>
        <dbReference type="EMBL" id="KAK8206499.1"/>
    </source>
</evidence>
<reference evidence="1" key="1">
    <citation type="submission" date="2024-02" db="EMBL/GenBank/DDBJ databases">
        <title>Metagenome Assembled Genome of Zalaria obscura JY119.</title>
        <authorList>
            <person name="Vighnesh L."/>
            <person name="Jagadeeshwari U."/>
            <person name="Venkata Ramana C."/>
            <person name="Sasikala C."/>
        </authorList>
    </citation>
    <scope>NUCLEOTIDE SEQUENCE</scope>
    <source>
        <strain evidence="1">JY119</strain>
    </source>
</reference>
<organism evidence="1 2">
    <name type="scientific">Zalaria obscura</name>
    <dbReference type="NCBI Taxonomy" id="2024903"/>
    <lineage>
        <taxon>Eukaryota</taxon>
        <taxon>Fungi</taxon>
        <taxon>Dikarya</taxon>
        <taxon>Ascomycota</taxon>
        <taxon>Pezizomycotina</taxon>
        <taxon>Dothideomycetes</taxon>
        <taxon>Dothideomycetidae</taxon>
        <taxon>Dothideales</taxon>
        <taxon>Zalariaceae</taxon>
        <taxon>Zalaria</taxon>
    </lineage>
</organism>
<gene>
    <name evidence="1" type="ORF">M8818_004332</name>
</gene>
<proteinExistence type="predicted"/>